<keyword evidence="4" id="KW-0547">Nucleotide-binding</keyword>
<accession>A0A7G1QAT8</accession>
<reference evidence="11 12" key="1">
    <citation type="submission" date="2020-03" db="EMBL/GenBank/DDBJ databases">
        <authorList>
            <person name="Picone N."/>
        </authorList>
    </citation>
    <scope>NUCLEOTIDE SEQUENCE [LARGE SCALE GENOMIC DNA]</scope>
    <source>
        <strain evidence="11">NSCAC1</strain>
    </source>
</reference>
<dbReference type="KEGG" id="ntg:NSCAC_1345"/>
<dbReference type="Pfam" id="PF13614">
    <property type="entry name" value="AAA_31"/>
    <property type="match status" value="1"/>
</dbReference>
<dbReference type="PANTHER" id="PTHR32309:SF13">
    <property type="entry name" value="FERRIC ENTEROBACTIN TRANSPORT PROTEIN FEPE"/>
    <property type="match status" value="1"/>
</dbReference>
<dbReference type="InterPro" id="IPR050445">
    <property type="entry name" value="Bact_polysacc_biosynth/exp"/>
</dbReference>
<gene>
    <name evidence="11" type="ORF">NSCAC_1345</name>
</gene>
<evidence type="ECO:0000256" key="1">
    <source>
        <dbReference type="ARBA" id="ARBA00007316"/>
    </source>
</evidence>
<dbReference type="EC" id="2.7.10.2" evidence="2"/>
<dbReference type="GO" id="GO:0005524">
    <property type="term" value="F:ATP binding"/>
    <property type="evidence" value="ECO:0007669"/>
    <property type="project" value="UniProtKB-KW"/>
</dbReference>
<feature type="region of interest" description="Disordered" evidence="9">
    <location>
        <begin position="1"/>
        <end position="24"/>
    </location>
</feature>
<dbReference type="SUPFAM" id="SSF52540">
    <property type="entry name" value="P-loop containing nucleoside triphosphate hydrolases"/>
    <property type="match status" value="1"/>
</dbReference>
<comment type="similarity">
    <text evidence="1">Belongs to the CpsD/CapB family.</text>
</comment>
<evidence type="ECO:0000259" key="10">
    <source>
        <dbReference type="Pfam" id="PF13614"/>
    </source>
</evidence>
<dbReference type="GO" id="GO:0005886">
    <property type="term" value="C:plasma membrane"/>
    <property type="evidence" value="ECO:0007669"/>
    <property type="project" value="TreeGrafter"/>
</dbReference>
<dbReference type="Proteomes" id="UP000516072">
    <property type="component" value="Chromosome"/>
</dbReference>
<keyword evidence="12" id="KW-1185">Reference proteome</keyword>
<evidence type="ECO:0000256" key="6">
    <source>
        <dbReference type="ARBA" id="ARBA00022840"/>
    </source>
</evidence>
<dbReference type="Gene3D" id="3.40.50.300">
    <property type="entry name" value="P-loop containing nucleotide triphosphate hydrolases"/>
    <property type="match status" value="1"/>
</dbReference>
<keyword evidence="7 11" id="KW-0829">Tyrosine-protein kinase</keyword>
<dbReference type="InterPro" id="IPR027417">
    <property type="entry name" value="P-loop_NTPase"/>
</dbReference>
<dbReference type="EMBL" id="LR778175">
    <property type="protein sequence ID" value="CAB1276785.1"/>
    <property type="molecule type" value="Genomic_DNA"/>
</dbReference>
<dbReference type="InterPro" id="IPR005702">
    <property type="entry name" value="Wzc-like_C"/>
</dbReference>
<evidence type="ECO:0000313" key="12">
    <source>
        <dbReference type="Proteomes" id="UP000516072"/>
    </source>
</evidence>
<sequence>MSSIEKAMAQKKTSVPSFTLEPPSSLNHQPVHVKKHNLHHLDNSTEVSVGERINLNLENLEQRGFITPKNPKSRIAEEYRLIKRPILKSIFKNEQLDDSPSNLLMVTSALQGEGKTFTAVNLAISIAMEYNHEVLLIDADTIKPETSKIFGIQKKHGLMEILQGTAYESDVILNTNIPSLYVIGSGENHPFATELLASQQMLGFVTNLAKKHPHWVIIFDTPPLLMTTQSSVLAHFMSQIIFVISAGNTLQTAAKEAIAMLDQTEQVVWGVINKSQQSMGSSYSYGYGEKNYD</sequence>
<evidence type="ECO:0000256" key="3">
    <source>
        <dbReference type="ARBA" id="ARBA00022679"/>
    </source>
</evidence>
<evidence type="ECO:0000256" key="9">
    <source>
        <dbReference type="SAM" id="MobiDB-lite"/>
    </source>
</evidence>
<dbReference type="NCBIfam" id="TIGR01007">
    <property type="entry name" value="eps_fam"/>
    <property type="match status" value="1"/>
</dbReference>
<comment type="catalytic activity">
    <reaction evidence="8">
        <text>L-tyrosyl-[protein] + ATP = O-phospho-L-tyrosyl-[protein] + ADP + H(+)</text>
        <dbReference type="Rhea" id="RHEA:10596"/>
        <dbReference type="Rhea" id="RHEA-COMP:10136"/>
        <dbReference type="Rhea" id="RHEA-COMP:20101"/>
        <dbReference type="ChEBI" id="CHEBI:15378"/>
        <dbReference type="ChEBI" id="CHEBI:30616"/>
        <dbReference type="ChEBI" id="CHEBI:46858"/>
        <dbReference type="ChEBI" id="CHEBI:61978"/>
        <dbReference type="ChEBI" id="CHEBI:456216"/>
        <dbReference type="EC" id="2.7.10.2"/>
    </reaction>
</comment>
<dbReference type="GO" id="GO:0004715">
    <property type="term" value="F:non-membrane spanning protein tyrosine kinase activity"/>
    <property type="evidence" value="ECO:0007669"/>
    <property type="project" value="UniProtKB-EC"/>
</dbReference>
<organism evidence="11 12">
    <name type="scientific">Candidatus Nitrosacidococcus tergens</name>
    <dbReference type="NCBI Taxonomy" id="553981"/>
    <lineage>
        <taxon>Bacteria</taxon>
        <taxon>Pseudomonadati</taxon>
        <taxon>Pseudomonadota</taxon>
        <taxon>Gammaproteobacteria</taxon>
        <taxon>Chromatiales</taxon>
        <taxon>Chromatiaceae</taxon>
        <taxon>Candidatus Nitrosacidococcus</taxon>
    </lineage>
</organism>
<dbReference type="AlphaFoldDB" id="A0A7G1QAT8"/>
<feature type="compositionally biased region" description="Polar residues" evidence="9">
    <location>
        <begin position="11"/>
        <end position="24"/>
    </location>
</feature>
<evidence type="ECO:0000256" key="5">
    <source>
        <dbReference type="ARBA" id="ARBA00022777"/>
    </source>
</evidence>
<evidence type="ECO:0000313" key="11">
    <source>
        <dbReference type="EMBL" id="CAB1276785.1"/>
    </source>
</evidence>
<dbReference type="CDD" id="cd05387">
    <property type="entry name" value="BY-kinase"/>
    <property type="match status" value="1"/>
</dbReference>
<protein>
    <recommendedName>
        <fullName evidence="2">non-specific protein-tyrosine kinase</fullName>
        <ecNumber evidence="2">2.7.10.2</ecNumber>
    </recommendedName>
</protein>
<name>A0A7G1QAT8_9GAMM</name>
<evidence type="ECO:0000256" key="4">
    <source>
        <dbReference type="ARBA" id="ARBA00022741"/>
    </source>
</evidence>
<dbReference type="PANTHER" id="PTHR32309">
    <property type="entry name" value="TYROSINE-PROTEIN KINASE"/>
    <property type="match status" value="1"/>
</dbReference>
<keyword evidence="6" id="KW-0067">ATP-binding</keyword>
<keyword evidence="3" id="KW-0808">Transferase</keyword>
<proteinExistence type="inferred from homology"/>
<evidence type="ECO:0000256" key="8">
    <source>
        <dbReference type="ARBA" id="ARBA00051245"/>
    </source>
</evidence>
<dbReference type="RefSeq" id="WP_197744033.1">
    <property type="nucleotide sequence ID" value="NZ_LR778175.1"/>
</dbReference>
<feature type="domain" description="AAA" evidence="10">
    <location>
        <begin position="112"/>
        <end position="242"/>
    </location>
</feature>
<evidence type="ECO:0000256" key="7">
    <source>
        <dbReference type="ARBA" id="ARBA00023137"/>
    </source>
</evidence>
<keyword evidence="5 11" id="KW-0418">Kinase</keyword>
<dbReference type="InterPro" id="IPR025669">
    <property type="entry name" value="AAA_dom"/>
</dbReference>
<evidence type="ECO:0000256" key="2">
    <source>
        <dbReference type="ARBA" id="ARBA00011903"/>
    </source>
</evidence>